<dbReference type="AlphaFoldDB" id="A0A6G1CKF7"/>
<comment type="caution">
    <text evidence="1">The sequence shown here is derived from an EMBL/GenBank/DDBJ whole genome shotgun (WGS) entry which is preliminary data.</text>
</comment>
<organism evidence="1 2">
    <name type="scientific">Oryza meyeriana var. granulata</name>
    <dbReference type="NCBI Taxonomy" id="110450"/>
    <lineage>
        <taxon>Eukaryota</taxon>
        <taxon>Viridiplantae</taxon>
        <taxon>Streptophyta</taxon>
        <taxon>Embryophyta</taxon>
        <taxon>Tracheophyta</taxon>
        <taxon>Spermatophyta</taxon>
        <taxon>Magnoliopsida</taxon>
        <taxon>Liliopsida</taxon>
        <taxon>Poales</taxon>
        <taxon>Poaceae</taxon>
        <taxon>BOP clade</taxon>
        <taxon>Oryzoideae</taxon>
        <taxon>Oryzeae</taxon>
        <taxon>Oryzinae</taxon>
        <taxon>Oryza</taxon>
        <taxon>Oryza meyeriana</taxon>
    </lineage>
</organism>
<name>A0A6G1CKF7_9ORYZ</name>
<dbReference type="EMBL" id="SPHZ02000009">
    <property type="protein sequence ID" value="KAF0900958.1"/>
    <property type="molecule type" value="Genomic_DNA"/>
</dbReference>
<reference evidence="1 2" key="1">
    <citation type="submission" date="2019-11" db="EMBL/GenBank/DDBJ databases">
        <title>Whole genome sequence of Oryza granulata.</title>
        <authorList>
            <person name="Li W."/>
        </authorList>
    </citation>
    <scope>NUCLEOTIDE SEQUENCE [LARGE SCALE GENOMIC DNA]</scope>
    <source>
        <strain evidence="2">cv. Menghai</strain>
        <tissue evidence="1">Leaf</tissue>
    </source>
</reference>
<sequence>MPPHSSSNVSTNDAAESGRRDLLNLACPFPKPAMPPLTAGKKSLTLVITNNIDELIHNVFNVICQPPNLGYPGF</sequence>
<proteinExistence type="predicted"/>
<evidence type="ECO:0000313" key="1">
    <source>
        <dbReference type="EMBL" id="KAF0900958.1"/>
    </source>
</evidence>
<evidence type="ECO:0000313" key="2">
    <source>
        <dbReference type="Proteomes" id="UP000479710"/>
    </source>
</evidence>
<accession>A0A6G1CKF7</accession>
<gene>
    <name evidence="1" type="ORF">E2562_037155</name>
</gene>
<keyword evidence="2" id="KW-1185">Reference proteome</keyword>
<protein>
    <submittedName>
        <fullName evidence="1">Uncharacterized protein</fullName>
    </submittedName>
</protein>
<dbReference type="Proteomes" id="UP000479710">
    <property type="component" value="Unassembled WGS sequence"/>
</dbReference>